<comment type="caution">
    <text evidence="2">The sequence shown here is derived from an EMBL/GenBank/DDBJ whole genome shotgun (WGS) entry which is preliminary data.</text>
</comment>
<evidence type="ECO:0000313" key="3">
    <source>
        <dbReference type="Proteomes" id="UP001066276"/>
    </source>
</evidence>
<evidence type="ECO:0000256" key="1">
    <source>
        <dbReference type="SAM" id="MobiDB-lite"/>
    </source>
</evidence>
<dbReference type="EMBL" id="JANPWB010000013">
    <property type="protein sequence ID" value="KAJ1107598.1"/>
    <property type="molecule type" value="Genomic_DNA"/>
</dbReference>
<dbReference type="Proteomes" id="UP001066276">
    <property type="component" value="Chromosome 9"/>
</dbReference>
<dbReference type="AlphaFoldDB" id="A0AAV7MZZ0"/>
<name>A0AAV7MZZ0_PLEWA</name>
<accession>A0AAV7MZZ0</accession>
<keyword evidence="3" id="KW-1185">Reference proteome</keyword>
<sequence length="72" mass="7564">MPSPRRRLTAQSGECMGRRRGHGASSTAGAQRLNGGGELRCVDRAASASPEQLDVRCPTPSEEVKAPQTGCL</sequence>
<gene>
    <name evidence="2" type="ORF">NDU88_004988</name>
</gene>
<evidence type="ECO:0000313" key="2">
    <source>
        <dbReference type="EMBL" id="KAJ1107598.1"/>
    </source>
</evidence>
<protein>
    <submittedName>
        <fullName evidence="2">Uncharacterized protein</fullName>
    </submittedName>
</protein>
<feature type="region of interest" description="Disordered" evidence="1">
    <location>
        <begin position="1"/>
        <end position="72"/>
    </location>
</feature>
<reference evidence="2" key="1">
    <citation type="journal article" date="2022" name="bioRxiv">
        <title>Sequencing and chromosome-scale assembly of the giantPleurodeles waltlgenome.</title>
        <authorList>
            <person name="Brown T."/>
            <person name="Elewa A."/>
            <person name="Iarovenko S."/>
            <person name="Subramanian E."/>
            <person name="Araus A.J."/>
            <person name="Petzold A."/>
            <person name="Susuki M."/>
            <person name="Suzuki K.-i.T."/>
            <person name="Hayashi T."/>
            <person name="Toyoda A."/>
            <person name="Oliveira C."/>
            <person name="Osipova E."/>
            <person name="Leigh N.D."/>
            <person name="Simon A."/>
            <person name="Yun M.H."/>
        </authorList>
    </citation>
    <scope>NUCLEOTIDE SEQUENCE</scope>
    <source>
        <strain evidence="2">20211129_DDA</strain>
        <tissue evidence="2">Liver</tissue>
    </source>
</reference>
<proteinExistence type="predicted"/>
<organism evidence="2 3">
    <name type="scientific">Pleurodeles waltl</name>
    <name type="common">Iberian ribbed newt</name>
    <dbReference type="NCBI Taxonomy" id="8319"/>
    <lineage>
        <taxon>Eukaryota</taxon>
        <taxon>Metazoa</taxon>
        <taxon>Chordata</taxon>
        <taxon>Craniata</taxon>
        <taxon>Vertebrata</taxon>
        <taxon>Euteleostomi</taxon>
        <taxon>Amphibia</taxon>
        <taxon>Batrachia</taxon>
        <taxon>Caudata</taxon>
        <taxon>Salamandroidea</taxon>
        <taxon>Salamandridae</taxon>
        <taxon>Pleurodelinae</taxon>
        <taxon>Pleurodeles</taxon>
    </lineage>
</organism>